<keyword evidence="5" id="KW-0902">Two-component regulatory system</keyword>
<feature type="domain" description="Histidine kinase" evidence="6">
    <location>
        <begin position="21"/>
        <end position="233"/>
    </location>
</feature>
<accession>A0A386H721</accession>
<keyword evidence="4" id="KW-0808">Transferase</keyword>
<dbReference type="EMBL" id="CP032416">
    <property type="protein sequence ID" value="AYD41340.1"/>
    <property type="molecule type" value="Genomic_DNA"/>
</dbReference>
<organism evidence="7 8">
    <name type="scientific">Clostridium fermenticellae</name>
    <dbReference type="NCBI Taxonomy" id="2068654"/>
    <lineage>
        <taxon>Bacteria</taxon>
        <taxon>Bacillati</taxon>
        <taxon>Bacillota</taxon>
        <taxon>Clostridia</taxon>
        <taxon>Eubacteriales</taxon>
        <taxon>Clostridiaceae</taxon>
        <taxon>Clostridium</taxon>
    </lineage>
</organism>
<dbReference type="InterPro" id="IPR036890">
    <property type="entry name" value="HATPase_C_sf"/>
</dbReference>
<dbReference type="PROSITE" id="PS50109">
    <property type="entry name" value="HIS_KIN"/>
    <property type="match status" value="1"/>
</dbReference>
<evidence type="ECO:0000256" key="2">
    <source>
        <dbReference type="ARBA" id="ARBA00012438"/>
    </source>
</evidence>
<evidence type="ECO:0000259" key="6">
    <source>
        <dbReference type="PROSITE" id="PS50109"/>
    </source>
</evidence>
<keyword evidence="3" id="KW-0597">Phosphoprotein</keyword>
<evidence type="ECO:0000256" key="3">
    <source>
        <dbReference type="ARBA" id="ARBA00022553"/>
    </source>
</evidence>
<dbReference type="SUPFAM" id="SSF47384">
    <property type="entry name" value="Homodimeric domain of signal transducing histidine kinase"/>
    <property type="match status" value="1"/>
</dbReference>
<dbReference type="InterPro" id="IPR050956">
    <property type="entry name" value="2C_system_His_kinase"/>
</dbReference>
<dbReference type="AlphaFoldDB" id="A0A386H721"/>
<keyword evidence="4" id="KW-0418">Kinase</keyword>
<dbReference type="PANTHER" id="PTHR43719">
    <property type="entry name" value="TWO-COMPONENT HISTIDINE KINASE"/>
    <property type="match status" value="1"/>
</dbReference>
<evidence type="ECO:0000313" key="8">
    <source>
        <dbReference type="Proteomes" id="UP000266301"/>
    </source>
</evidence>
<dbReference type="EC" id="2.7.13.3" evidence="2"/>
<evidence type="ECO:0000256" key="1">
    <source>
        <dbReference type="ARBA" id="ARBA00000085"/>
    </source>
</evidence>
<dbReference type="PANTHER" id="PTHR43719:SF28">
    <property type="entry name" value="PEROXIDE STRESS-ACTIVATED HISTIDINE KINASE MAK1-RELATED"/>
    <property type="match status" value="1"/>
</dbReference>
<dbReference type="OrthoDB" id="9790669at2"/>
<dbReference type="Proteomes" id="UP000266301">
    <property type="component" value="Chromosome"/>
</dbReference>
<dbReference type="RefSeq" id="WP_119974083.1">
    <property type="nucleotide sequence ID" value="NZ_CP032416.1"/>
</dbReference>
<dbReference type="KEGG" id="cfer:D4Z93_12870"/>
<gene>
    <name evidence="7" type="ORF">D4Z93_12870</name>
</gene>
<dbReference type="GO" id="GO:0000155">
    <property type="term" value="F:phosphorelay sensor kinase activity"/>
    <property type="evidence" value="ECO:0007669"/>
    <property type="project" value="InterPro"/>
</dbReference>
<protein>
    <recommendedName>
        <fullName evidence="2">histidine kinase</fullName>
        <ecNumber evidence="2">2.7.13.3</ecNumber>
    </recommendedName>
</protein>
<dbReference type="InterPro" id="IPR003594">
    <property type="entry name" value="HATPase_dom"/>
</dbReference>
<dbReference type="Pfam" id="PF02518">
    <property type="entry name" value="HATPase_c"/>
    <property type="match status" value="1"/>
</dbReference>
<name>A0A386H721_9CLOT</name>
<reference evidence="7 8" key="1">
    <citation type="journal article" date="2019" name="Int. J. Syst. Evol. Microbiol.">
        <title>Clostridium fermenticellae sp. nov., isolated from the mud in a fermentation cellar for the production of the Chinese liquor, baijiu.</title>
        <authorList>
            <person name="Xu P.X."/>
            <person name="Chai L.J."/>
            <person name="Qiu T."/>
            <person name="Zhang X.J."/>
            <person name="Lu Z.M."/>
            <person name="Xiao C."/>
            <person name="Wang S.T."/>
            <person name="Shen C.H."/>
            <person name="Shi J.S."/>
            <person name="Xu Z.H."/>
        </authorList>
    </citation>
    <scope>NUCLEOTIDE SEQUENCE [LARGE SCALE GENOMIC DNA]</scope>
    <source>
        <strain evidence="7 8">JN500901</strain>
    </source>
</reference>
<proteinExistence type="predicted"/>
<evidence type="ECO:0000256" key="4">
    <source>
        <dbReference type="ARBA" id="ARBA00022777"/>
    </source>
</evidence>
<dbReference type="InterPro" id="IPR036097">
    <property type="entry name" value="HisK_dim/P_sf"/>
</dbReference>
<dbReference type="SUPFAM" id="SSF55874">
    <property type="entry name" value="ATPase domain of HSP90 chaperone/DNA topoisomerase II/histidine kinase"/>
    <property type="match status" value="1"/>
</dbReference>
<comment type="catalytic activity">
    <reaction evidence="1">
        <text>ATP + protein L-histidine = ADP + protein N-phospho-L-histidine.</text>
        <dbReference type="EC" id="2.7.13.3"/>
    </reaction>
</comment>
<dbReference type="Gene3D" id="1.10.287.130">
    <property type="match status" value="1"/>
</dbReference>
<keyword evidence="8" id="KW-1185">Reference proteome</keyword>
<dbReference type="InterPro" id="IPR005467">
    <property type="entry name" value="His_kinase_dom"/>
</dbReference>
<evidence type="ECO:0000256" key="5">
    <source>
        <dbReference type="ARBA" id="ARBA00023012"/>
    </source>
</evidence>
<dbReference type="Gene3D" id="3.30.565.10">
    <property type="entry name" value="Histidine kinase-like ATPase, C-terminal domain"/>
    <property type="match status" value="1"/>
</dbReference>
<sequence length="273" mass="31467">MYSYREENSNCILNIDGFLDSVNHDVRSSINSMMDAIDLILMDNINTAQKQNLNLIKSNTRNLLNLLNKTIDFFKIQFFNINIENITFDFKDFVNDIIKLSDKEISDNDIKFKTYVDQNIPGQLIGDVYRLKQIVRSIIVNVIKFSKHGIISFTVEIISSNQKQINLRFKIKSTSIYLCENDIYNLCRKFSNSNSIIETYIVKEIIELMGGRIQIIDGDKIGTSFQFDLTFEVGKESHLVDSGNENLCKVGNDSKFALKNSDIYEDIFFLTPL</sequence>
<evidence type="ECO:0000313" key="7">
    <source>
        <dbReference type="EMBL" id="AYD41340.1"/>
    </source>
</evidence>